<feature type="region of interest" description="Disordered" evidence="1">
    <location>
        <begin position="1"/>
        <end position="139"/>
    </location>
</feature>
<accession>A0AAP0R647</accession>
<dbReference type="EMBL" id="JBBPBK010000014">
    <property type="protein sequence ID" value="KAK9271422.1"/>
    <property type="molecule type" value="Genomic_DNA"/>
</dbReference>
<feature type="compositionally biased region" description="Pro residues" evidence="1">
    <location>
        <begin position="30"/>
        <end position="44"/>
    </location>
</feature>
<feature type="compositionally biased region" description="Pro residues" evidence="1">
    <location>
        <begin position="58"/>
        <end position="73"/>
    </location>
</feature>
<keyword evidence="3" id="KW-1185">Reference proteome</keyword>
<comment type="caution">
    <text evidence="2">The sequence shown here is derived from an EMBL/GenBank/DDBJ whole genome shotgun (WGS) entry which is preliminary data.</text>
</comment>
<evidence type="ECO:0000313" key="3">
    <source>
        <dbReference type="Proteomes" id="UP001415857"/>
    </source>
</evidence>
<gene>
    <name evidence="2" type="ORF">L1049_027012</name>
</gene>
<evidence type="ECO:0000256" key="1">
    <source>
        <dbReference type="SAM" id="MobiDB-lite"/>
    </source>
</evidence>
<protein>
    <submittedName>
        <fullName evidence="2">Uncharacterized protein</fullName>
    </submittedName>
</protein>
<sequence length="189" mass="21252">MTVDDSFKKPGAVPFKWEIRPGVPKVQQPQPQPPRPPPPPPPQEPSNHHRTSSNPPQKLRPPPSGSYFHPPPELRTRSFRSAPRSRSHSRSERWRFDQPILDGPISVSPGCFPSSPLLGRKGNKKSMIHKARTGPEPDYTSHLETLARWSTSTHKSLSPFRYSPQSSYSSYQSSPRPVSDAEWAGYGLF</sequence>
<feature type="region of interest" description="Disordered" evidence="1">
    <location>
        <begin position="152"/>
        <end position="179"/>
    </location>
</feature>
<feature type="compositionally biased region" description="Basic residues" evidence="1">
    <location>
        <begin position="121"/>
        <end position="132"/>
    </location>
</feature>
<organism evidence="2 3">
    <name type="scientific">Liquidambar formosana</name>
    <name type="common">Formosan gum</name>
    <dbReference type="NCBI Taxonomy" id="63359"/>
    <lineage>
        <taxon>Eukaryota</taxon>
        <taxon>Viridiplantae</taxon>
        <taxon>Streptophyta</taxon>
        <taxon>Embryophyta</taxon>
        <taxon>Tracheophyta</taxon>
        <taxon>Spermatophyta</taxon>
        <taxon>Magnoliopsida</taxon>
        <taxon>eudicotyledons</taxon>
        <taxon>Gunneridae</taxon>
        <taxon>Pentapetalae</taxon>
        <taxon>Saxifragales</taxon>
        <taxon>Altingiaceae</taxon>
        <taxon>Liquidambar</taxon>
    </lineage>
</organism>
<dbReference type="PANTHER" id="PTHR35466:SF4">
    <property type="entry name" value="EXPRESSED PROTEIN"/>
    <property type="match status" value="1"/>
</dbReference>
<dbReference type="Proteomes" id="UP001415857">
    <property type="component" value="Unassembled WGS sequence"/>
</dbReference>
<dbReference type="AlphaFoldDB" id="A0AAP0R647"/>
<dbReference type="PANTHER" id="PTHR35466">
    <property type="entry name" value="SERINE/ARGININE REPETITIVE MATRIX PROTEIN 1"/>
    <property type="match status" value="1"/>
</dbReference>
<name>A0AAP0R647_LIQFO</name>
<reference evidence="2 3" key="1">
    <citation type="journal article" date="2024" name="Plant J.">
        <title>Genome sequences and population genomics reveal climatic adaptation and genomic divergence between two closely related sweetgum species.</title>
        <authorList>
            <person name="Xu W.Q."/>
            <person name="Ren C.Q."/>
            <person name="Zhang X.Y."/>
            <person name="Comes H.P."/>
            <person name="Liu X.H."/>
            <person name="Li Y.G."/>
            <person name="Kettle C.J."/>
            <person name="Jalonen R."/>
            <person name="Gaisberger H."/>
            <person name="Ma Y.Z."/>
            <person name="Qiu Y.X."/>
        </authorList>
    </citation>
    <scope>NUCLEOTIDE SEQUENCE [LARGE SCALE GENOMIC DNA]</scope>
    <source>
        <strain evidence="2">Hangzhou</strain>
    </source>
</reference>
<feature type="compositionally biased region" description="Low complexity" evidence="1">
    <location>
        <begin position="158"/>
        <end position="178"/>
    </location>
</feature>
<proteinExistence type="predicted"/>
<evidence type="ECO:0000313" key="2">
    <source>
        <dbReference type="EMBL" id="KAK9271422.1"/>
    </source>
</evidence>